<dbReference type="InterPro" id="IPR050188">
    <property type="entry name" value="RluA_PseudoU_synthase"/>
</dbReference>
<dbReference type="Gene3D" id="3.30.2350.10">
    <property type="entry name" value="Pseudouridine synthase"/>
    <property type="match status" value="1"/>
</dbReference>
<accession>A0A5R8Y315</accession>
<dbReference type="GO" id="GO:0009982">
    <property type="term" value="F:pseudouridine synthase activity"/>
    <property type="evidence" value="ECO:0007669"/>
    <property type="project" value="InterPro"/>
</dbReference>
<comment type="similarity">
    <text evidence="2">Belongs to the pseudouridine synthase RluA family.</text>
</comment>
<protein>
    <recommendedName>
        <fullName evidence="4">RNA pseudouridylate synthase</fullName>
    </recommendedName>
    <alternativeName>
        <fullName evidence="5">RNA-uridine isomerase</fullName>
    </alternativeName>
</protein>
<comment type="caution">
    <text evidence="7">The sequence shown here is derived from an EMBL/GenBank/DDBJ whole genome shotgun (WGS) entry which is preliminary data.</text>
</comment>
<organism evidence="7 8">
    <name type="scientific">Arcobacter arenosus</name>
    <dbReference type="NCBI Taxonomy" id="2576037"/>
    <lineage>
        <taxon>Bacteria</taxon>
        <taxon>Pseudomonadati</taxon>
        <taxon>Campylobacterota</taxon>
        <taxon>Epsilonproteobacteria</taxon>
        <taxon>Campylobacterales</taxon>
        <taxon>Arcobacteraceae</taxon>
        <taxon>Arcobacter</taxon>
    </lineage>
</organism>
<evidence type="ECO:0000256" key="3">
    <source>
        <dbReference type="ARBA" id="ARBA00023235"/>
    </source>
</evidence>
<evidence type="ECO:0000256" key="2">
    <source>
        <dbReference type="ARBA" id="ARBA00010876"/>
    </source>
</evidence>
<proteinExistence type="inferred from homology"/>
<dbReference type="Pfam" id="PF00849">
    <property type="entry name" value="PseudoU_synth_2"/>
    <property type="match status" value="1"/>
</dbReference>
<dbReference type="SUPFAM" id="SSF55120">
    <property type="entry name" value="Pseudouridine synthase"/>
    <property type="match status" value="1"/>
</dbReference>
<dbReference type="GO" id="GO:0140098">
    <property type="term" value="F:catalytic activity, acting on RNA"/>
    <property type="evidence" value="ECO:0007669"/>
    <property type="project" value="UniProtKB-ARBA"/>
</dbReference>
<evidence type="ECO:0000256" key="1">
    <source>
        <dbReference type="ARBA" id="ARBA00000073"/>
    </source>
</evidence>
<dbReference type="AlphaFoldDB" id="A0A5R8Y315"/>
<dbReference type="RefSeq" id="WP_138151914.1">
    <property type="nucleotide sequence ID" value="NZ_CBDDKQ010000002.1"/>
</dbReference>
<dbReference type="OrthoDB" id="128480at2"/>
<dbReference type="InterPro" id="IPR006145">
    <property type="entry name" value="PsdUridine_synth_RsuA/RluA"/>
</dbReference>
<sequence>MPFTLKKFDAIKNKKIQIFMLQDLGYKPRSANRLISRARVFDSNHVPYKINELIREDSIYIALFEGVSRGLKPLHIFKDFAIFDKPSNLMIHPISKNTPYSLLDEIRYHLGENANQAHRIDAETSGLVLVGKNEKVTNKLATMFENKEYKKSYLAIVEGKIEKEQTIDKNLKKEGKAIGVRMTTCEKDEGKESITHIKPLKYNEKKDITLVEVTPITGRQHQIRVHLYSIGHKILGDPIYGIDDDIAEDYLNKKLSDEDRIKASKSHRLWLQANYLEFTYDKVIYKIYSKNKDIYNEFSSLRS</sequence>
<keyword evidence="3" id="KW-0413">Isomerase</keyword>
<evidence type="ECO:0000313" key="7">
    <source>
        <dbReference type="EMBL" id="TLP39331.1"/>
    </source>
</evidence>
<dbReference type="GO" id="GO:0003723">
    <property type="term" value="F:RNA binding"/>
    <property type="evidence" value="ECO:0007669"/>
    <property type="project" value="InterPro"/>
</dbReference>
<dbReference type="GO" id="GO:0000455">
    <property type="term" value="P:enzyme-directed rRNA pseudouridine synthesis"/>
    <property type="evidence" value="ECO:0007669"/>
    <property type="project" value="TreeGrafter"/>
</dbReference>
<dbReference type="PANTHER" id="PTHR21600:SF44">
    <property type="entry name" value="RIBOSOMAL LARGE SUBUNIT PSEUDOURIDINE SYNTHASE D"/>
    <property type="match status" value="1"/>
</dbReference>
<evidence type="ECO:0000256" key="4">
    <source>
        <dbReference type="ARBA" id="ARBA00031870"/>
    </source>
</evidence>
<evidence type="ECO:0000313" key="8">
    <source>
        <dbReference type="Proteomes" id="UP000308901"/>
    </source>
</evidence>
<dbReference type="PROSITE" id="PS01129">
    <property type="entry name" value="PSI_RLU"/>
    <property type="match status" value="1"/>
</dbReference>
<dbReference type="InterPro" id="IPR020103">
    <property type="entry name" value="PsdUridine_synth_cat_dom_sf"/>
</dbReference>
<evidence type="ECO:0000259" key="6">
    <source>
        <dbReference type="Pfam" id="PF00849"/>
    </source>
</evidence>
<comment type="catalytic activity">
    <reaction evidence="1">
        <text>a uridine in RNA = a pseudouridine in RNA</text>
        <dbReference type="Rhea" id="RHEA:48348"/>
        <dbReference type="Rhea" id="RHEA-COMP:12068"/>
        <dbReference type="Rhea" id="RHEA-COMP:12069"/>
        <dbReference type="ChEBI" id="CHEBI:65314"/>
        <dbReference type="ChEBI" id="CHEBI:65315"/>
    </reaction>
</comment>
<gene>
    <name evidence="7" type="ORF">FDK22_05530</name>
</gene>
<dbReference type="PANTHER" id="PTHR21600">
    <property type="entry name" value="MITOCHONDRIAL RNA PSEUDOURIDINE SYNTHASE"/>
    <property type="match status" value="1"/>
</dbReference>
<evidence type="ECO:0000256" key="5">
    <source>
        <dbReference type="ARBA" id="ARBA00033164"/>
    </source>
</evidence>
<keyword evidence="8" id="KW-1185">Reference proteome</keyword>
<name>A0A5R8Y315_9BACT</name>
<feature type="domain" description="Pseudouridine synthase RsuA/RluA-like" evidence="6">
    <location>
        <begin position="80"/>
        <end position="227"/>
    </location>
</feature>
<dbReference type="InterPro" id="IPR006224">
    <property type="entry name" value="PsdUridine_synth_RluA-like_CS"/>
</dbReference>
<dbReference type="EMBL" id="VANU01000002">
    <property type="protein sequence ID" value="TLP39331.1"/>
    <property type="molecule type" value="Genomic_DNA"/>
</dbReference>
<reference evidence="7 8" key="1">
    <citation type="submission" date="2019-05" db="EMBL/GenBank/DDBJ databases">
        <title>Arcobacter sp. nov., isolated from sea sediment.</title>
        <authorList>
            <person name="Kim W."/>
        </authorList>
    </citation>
    <scope>NUCLEOTIDE SEQUENCE [LARGE SCALE GENOMIC DNA]</scope>
    <source>
        <strain evidence="7 8">CAU 1517</strain>
    </source>
</reference>
<dbReference type="CDD" id="cd02869">
    <property type="entry name" value="PseudoU_synth_RluA_like"/>
    <property type="match status" value="1"/>
</dbReference>
<dbReference type="Proteomes" id="UP000308901">
    <property type="component" value="Unassembled WGS sequence"/>
</dbReference>